<comment type="subcellular location">
    <subcellularLocation>
        <location evidence="1">Membrane</location>
        <topology evidence="1">Multi-pass membrane protein</topology>
    </subcellularLocation>
</comment>
<dbReference type="RefSeq" id="WP_243837649.1">
    <property type="nucleotide sequence ID" value="NZ_SOEB01000018.1"/>
</dbReference>
<feature type="transmembrane region" description="Helical" evidence="5">
    <location>
        <begin position="102"/>
        <end position="127"/>
    </location>
</feature>
<dbReference type="InterPro" id="IPR037185">
    <property type="entry name" value="EmrE-like"/>
</dbReference>
<comment type="caution">
    <text evidence="7">The sequence shown here is derived from an EMBL/GenBank/DDBJ whole genome shotgun (WGS) entry which is preliminary data.</text>
</comment>
<keyword evidence="3 5" id="KW-1133">Transmembrane helix</keyword>
<feature type="transmembrane region" description="Helical" evidence="5">
    <location>
        <begin position="46"/>
        <end position="64"/>
    </location>
</feature>
<evidence type="ECO:0000259" key="6">
    <source>
        <dbReference type="Pfam" id="PF00892"/>
    </source>
</evidence>
<evidence type="ECO:0000256" key="4">
    <source>
        <dbReference type="ARBA" id="ARBA00023136"/>
    </source>
</evidence>
<evidence type="ECO:0000256" key="3">
    <source>
        <dbReference type="ARBA" id="ARBA00022989"/>
    </source>
</evidence>
<gene>
    <name evidence="7" type="ORF">EV657_11813</name>
</gene>
<dbReference type="AlphaFoldDB" id="A0A4R8FIZ0"/>
<dbReference type="PANTHER" id="PTHR32322:SF9">
    <property type="entry name" value="AMINO-ACID METABOLITE EFFLUX PUMP-RELATED"/>
    <property type="match status" value="1"/>
</dbReference>
<dbReference type="Pfam" id="PF00892">
    <property type="entry name" value="EamA"/>
    <property type="match status" value="2"/>
</dbReference>
<dbReference type="InterPro" id="IPR000620">
    <property type="entry name" value="EamA_dom"/>
</dbReference>
<feature type="transmembrane region" description="Helical" evidence="5">
    <location>
        <begin position="76"/>
        <end position="96"/>
    </location>
</feature>
<feature type="transmembrane region" description="Helical" evidence="5">
    <location>
        <begin position="258"/>
        <end position="278"/>
    </location>
</feature>
<keyword evidence="2 5" id="KW-0812">Transmembrane</keyword>
<accession>A0A4R8FIZ0</accession>
<dbReference type="InterPro" id="IPR050638">
    <property type="entry name" value="AA-Vitamin_Transporters"/>
</dbReference>
<evidence type="ECO:0000256" key="5">
    <source>
        <dbReference type="SAM" id="Phobius"/>
    </source>
</evidence>
<name>A0A4R8FIZ0_9RHOB</name>
<dbReference type="Proteomes" id="UP000295484">
    <property type="component" value="Unassembled WGS sequence"/>
</dbReference>
<dbReference type="SUPFAM" id="SSF103481">
    <property type="entry name" value="Multidrug resistance efflux transporter EmrE"/>
    <property type="match status" value="2"/>
</dbReference>
<evidence type="ECO:0000256" key="2">
    <source>
        <dbReference type="ARBA" id="ARBA00022692"/>
    </source>
</evidence>
<dbReference type="GO" id="GO:0016020">
    <property type="term" value="C:membrane"/>
    <property type="evidence" value="ECO:0007669"/>
    <property type="project" value="UniProtKB-SubCell"/>
</dbReference>
<feature type="transmembrane region" description="Helical" evidence="5">
    <location>
        <begin position="284"/>
        <end position="304"/>
    </location>
</feature>
<dbReference type="PANTHER" id="PTHR32322">
    <property type="entry name" value="INNER MEMBRANE TRANSPORTER"/>
    <property type="match status" value="1"/>
</dbReference>
<organism evidence="7 8">
    <name type="scientific">Rhodovulum visakhapatnamense</name>
    <dbReference type="NCBI Taxonomy" id="364297"/>
    <lineage>
        <taxon>Bacteria</taxon>
        <taxon>Pseudomonadati</taxon>
        <taxon>Pseudomonadota</taxon>
        <taxon>Alphaproteobacteria</taxon>
        <taxon>Rhodobacterales</taxon>
        <taxon>Paracoccaceae</taxon>
        <taxon>Rhodovulum</taxon>
    </lineage>
</organism>
<feature type="transmembrane region" description="Helical" evidence="5">
    <location>
        <begin position="220"/>
        <end position="246"/>
    </location>
</feature>
<sequence>MTTIADPAERLTMGRAEWAMLLALSVLWGGSFLFVGIAVAELPTLTLVWLRVALAALVLWAAVAATGRRLPRAPRVWAAFLGMGLLNNVIPFSLIVAGQHSIASGLASILNATTPLFTVAVAGLLLADERLSRLKLCGVAAGLAGVAVMIGPDALAGLGTNALAQLAVLGGALSYACAAVFGRRFRRMRVDPLVTAAGQVGAATLLLSPAMLIVDRPWTLPMPGAATCAAVLGLAVLSTALAYLLYFRILARAGATSLSLVTFLIPVSAILLGGLVLGERLAPTDFAGMACIALGLAAVDGRIFRR</sequence>
<feature type="domain" description="EamA" evidence="6">
    <location>
        <begin position="165"/>
        <end position="297"/>
    </location>
</feature>
<evidence type="ECO:0000313" key="8">
    <source>
        <dbReference type="Proteomes" id="UP000295484"/>
    </source>
</evidence>
<protein>
    <submittedName>
        <fullName evidence="7">Threonine/homoserine efflux transporter RhtA</fullName>
    </submittedName>
</protein>
<feature type="transmembrane region" description="Helical" evidence="5">
    <location>
        <begin position="18"/>
        <end position="40"/>
    </location>
</feature>
<feature type="transmembrane region" description="Helical" evidence="5">
    <location>
        <begin position="193"/>
        <end position="214"/>
    </location>
</feature>
<feature type="domain" description="EamA" evidence="6">
    <location>
        <begin position="20"/>
        <end position="150"/>
    </location>
</feature>
<keyword evidence="4 5" id="KW-0472">Membrane</keyword>
<feature type="transmembrane region" description="Helical" evidence="5">
    <location>
        <begin position="134"/>
        <end position="150"/>
    </location>
</feature>
<dbReference type="EMBL" id="SOEB01000018">
    <property type="protein sequence ID" value="TDX26096.1"/>
    <property type="molecule type" value="Genomic_DNA"/>
</dbReference>
<evidence type="ECO:0000313" key="7">
    <source>
        <dbReference type="EMBL" id="TDX26096.1"/>
    </source>
</evidence>
<feature type="transmembrane region" description="Helical" evidence="5">
    <location>
        <begin position="162"/>
        <end position="181"/>
    </location>
</feature>
<evidence type="ECO:0000256" key="1">
    <source>
        <dbReference type="ARBA" id="ARBA00004141"/>
    </source>
</evidence>
<reference evidence="7 8" key="1">
    <citation type="submission" date="2019-03" db="EMBL/GenBank/DDBJ databases">
        <title>Genomic Encyclopedia of Type Strains, Phase IV (KMG-IV): sequencing the most valuable type-strain genomes for metagenomic binning, comparative biology and taxonomic classification.</title>
        <authorList>
            <person name="Goeker M."/>
        </authorList>
    </citation>
    <scope>NUCLEOTIDE SEQUENCE [LARGE SCALE GENOMIC DNA]</scope>
    <source>
        <strain evidence="7 8">JA181</strain>
    </source>
</reference>
<proteinExistence type="predicted"/>